<feature type="signal peptide" evidence="1">
    <location>
        <begin position="1"/>
        <end position="22"/>
    </location>
</feature>
<evidence type="ECO:0000256" key="1">
    <source>
        <dbReference type="SAM" id="SignalP"/>
    </source>
</evidence>
<reference evidence="2 3" key="1">
    <citation type="submission" date="2016-10" db="EMBL/GenBank/DDBJ databases">
        <authorList>
            <person name="de Groot N.N."/>
        </authorList>
    </citation>
    <scope>NUCLEOTIDE SEQUENCE [LARGE SCALE GENOMIC DNA]</scope>
    <source>
        <strain evidence="2 3">CGMCC 4.5681</strain>
    </source>
</reference>
<keyword evidence="3" id="KW-1185">Reference proteome</keyword>
<organism evidence="2 3">
    <name type="scientific">Nonomuraea maritima</name>
    <dbReference type="NCBI Taxonomy" id="683260"/>
    <lineage>
        <taxon>Bacteria</taxon>
        <taxon>Bacillati</taxon>
        <taxon>Actinomycetota</taxon>
        <taxon>Actinomycetes</taxon>
        <taxon>Streptosporangiales</taxon>
        <taxon>Streptosporangiaceae</taxon>
        <taxon>Nonomuraea</taxon>
    </lineage>
</organism>
<keyword evidence="1" id="KW-0732">Signal</keyword>
<feature type="chain" id="PRO_5039340611" evidence="1">
    <location>
        <begin position="23"/>
        <end position="120"/>
    </location>
</feature>
<evidence type="ECO:0000313" key="3">
    <source>
        <dbReference type="Proteomes" id="UP000198683"/>
    </source>
</evidence>
<proteinExistence type="predicted"/>
<dbReference type="AlphaFoldDB" id="A0A1G8Y1Y6"/>
<gene>
    <name evidence="2" type="ORF">SAMN05421874_104211</name>
</gene>
<dbReference type="STRING" id="683260.SAMN05421874_104211"/>
<protein>
    <submittedName>
        <fullName evidence="2">Uncharacterized protein</fullName>
    </submittedName>
</protein>
<sequence>MPPTIATALLLATTLMATPVSAAAAHRPYPSNVRDCFDGKCTLALGRATAFPVSPQFGITRLHIAFTADTVKVTGTGEGVRSQAQIRKGASGAVNGIGVRVTDLSQNKAVLVLTPKKDQQ</sequence>
<name>A0A1G8Y1Y6_9ACTN</name>
<evidence type="ECO:0000313" key="2">
    <source>
        <dbReference type="EMBL" id="SDJ96060.1"/>
    </source>
</evidence>
<dbReference type="RefSeq" id="WP_090761935.1">
    <property type="nucleotide sequence ID" value="NZ_FNFB01000004.1"/>
</dbReference>
<dbReference type="OrthoDB" id="3541843at2"/>
<dbReference type="Proteomes" id="UP000198683">
    <property type="component" value="Unassembled WGS sequence"/>
</dbReference>
<accession>A0A1G8Y1Y6</accession>
<dbReference type="EMBL" id="FNFB01000004">
    <property type="protein sequence ID" value="SDJ96060.1"/>
    <property type="molecule type" value="Genomic_DNA"/>
</dbReference>